<proteinExistence type="predicted"/>
<reference evidence="2 3" key="1">
    <citation type="submission" date="2023-11" db="EMBL/GenBank/DDBJ databases">
        <title>Halocaridina rubra genome assembly.</title>
        <authorList>
            <person name="Smith C."/>
        </authorList>
    </citation>
    <scope>NUCLEOTIDE SEQUENCE [LARGE SCALE GENOMIC DNA]</scope>
    <source>
        <strain evidence="2">EP-1</strain>
        <tissue evidence="2">Whole</tissue>
    </source>
</reference>
<evidence type="ECO:0000313" key="2">
    <source>
        <dbReference type="EMBL" id="KAK7082576.1"/>
    </source>
</evidence>
<evidence type="ECO:0000313" key="3">
    <source>
        <dbReference type="Proteomes" id="UP001381693"/>
    </source>
</evidence>
<feature type="compositionally biased region" description="Acidic residues" evidence="1">
    <location>
        <begin position="232"/>
        <end position="241"/>
    </location>
</feature>
<dbReference type="EMBL" id="JAXCGZ010003962">
    <property type="protein sequence ID" value="KAK7082576.1"/>
    <property type="molecule type" value="Genomic_DNA"/>
</dbReference>
<dbReference type="AlphaFoldDB" id="A0AAN8XEB2"/>
<sequence>MTSHSGFYHQCDEPVNYACDETWQMQGPVAKVLTFVLDMKTLRPYTSFYSEKTGLVHAEEHRCSSEAVDHVSQAVYFSELSEDNLKVLAEAVYLHLSPVISGILDEDQQANSVRLQEEIRTSTPNTAVEIVDNDAQSSIAGPCVVNSSDMTVQARFVPLSTSVSTVIDINAVPVTVTSDSELPNEELPLDLSNFKEEECLHDLEETLSNPSVTFDLVNENCSIFDESHANDDEDMAAESGEDSQPIQQSTTTLTAPQANFSTIITALGATYIPTFESLTSGTQNSGVLLPVSSVPSTSGILNDGVMSLVLFKHAEFTQSCSINFICTSCSFPEDTYRSPPCSHWSNC</sequence>
<gene>
    <name evidence="2" type="ORF">SK128_010086</name>
</gene>
<evidence type="ECO:0000256" key="1">
    <source>
        <dbReference type="SAM" id="MobiDB-lite"/>
    </source>
</evidence>
<feature type="compositionally biased region" description="Polar residues" evidence="1">
    <location>
        <begin position="242"/>
        <end position="252"/>
    </location>
</feature>
<name>A0AAN8XEB2_HALRR</name>
<accession>A0AAN8XEB2</accession>
<feature type="region of interest" description="Disordered" evidence="1">
    <location>
        <begin position="232"/>
        <end position="252"/>
    </location>
</feature>
<organism evidence="2 3">
    <name type="scientific">Halocaridina rubra</name>
    <name type="common">Hawaiian red shrimp</name>
    <dbReference type="NCBI Taxonomy" id="373956"/>
    <lineage>
        <taxon>Eukaryota</taxon>
        <taxon>Metazoa</taxon>
        <taxon>Ecdysozoa</taxon>
        <taxon>Arthropoda</taxon>
        <taxon>Crustacea</taxon>
        <taxon>Multicrustacea</taxon>
        <taxon>Malacostraca</taxon>
        <taxon>Eumalacostraca</taxon>
        <taxon>Eucarida</taxon>
        <taxon>Decapoda</taxon>
        <taxon>Pleocyemata</taxon>
        <taxon>Caridea</taxon>
        <taxon>Atyoidea</taxon>
        <taxon>Atyidae</taxon>
        <taxon>Halocaridina</taxon>
    </lineage>
</organism>
<comment type="caution">
    <text evidence="2">The sequence shown here is derived from an EMBL/GenBank/DDBJ whole genome shotgun (WGS) entry which is preliminary data.</text>
</comment>
<protein>
    <submittedName>
        <fullName evidence="2">Uncharacterized protein</fullName>
    </submittedName>
</protein>
<feature type="non-terminal residue" evidence="2">
    <location>
        <position position="1"/>
    </location>
</feature>
<keyword evidence="3" id="KW-1185">Reference proteome</keyword>
<dbReference type="Proteomes" id="UP001381693">
    <property type="component" value="Unassembled WGS sequence"/>
</dbReference>